<evidence type="ECO:0000313" key="2">
    <source>
        <dbReference type="Proteomes" id="UP001218629"/>
    </source>
</evidence>
<dbReference type="Proteomes" id="UP001218629">
    <property type="component" value="Chromosome"/>
</dbReference>
<keyword evidence="2" id="KW-1185">Reference proteome</keyword>
<organism evidence="1 2">
    <name type="scientific">Streptomyces yunnanensis</name>
    <dbReference type="NCBI Taxonomy" id="156453"/>
    <lineage>
        <taxon>Bacteria</taxon>
        <taxon>Bacillati</taxon>
        <taxon>Actinomycetota</taxon>
        <taxon>Actinomycetes</taxon>
        <taxon>Kitasatosporales</taxon>
        <taxon>Streptomycetaceae</taxon>
        <taxon>Streptomyces</taxon>
    </lineage>
</organism>
<gene>
    <name evidence="1" type="ORF">MOV08_19615</name>
</gene>
<name>A0ABY8A900_9ACTN</name>
<reference evidence="1 2" key="1">
    <citation type="submission" date="2022-03" db="EMBL/GenBank/DDBJ databases">
        <title>Streptomyces yunnanensis P86,complete genome.</title>
        <authorList>
            <person name="Chen S."/>
            <person name="Zhang Q."/>
        </authorList>
    </citation>
    <scope>NUCLEOTIDE SEQUENCE [LARGE SCALE GENOMIC DNA]</scope>
    <source>
        <strain evidence="1 2">P86</strain>
    </source>
</reference>
<proteinExistence type="predicted"/>
<dbReference type="RefSeq" id="WP_275308319.1">
    <property type="nucleotide sequence ID" value="NZ_CP095749.1"/>
</dbReference>
<accession>A0ABY8A900</accession>
<sequence>MLSAVWALGSVATLGLLGMLIADVPTHGTPAPVSQPDAESFEPAAFPVGAHVNHLVTQPDRTGLGGEGR</sequence>
<evidence type="ECO:0008006" key="3">
    <source>
        <dbReference type="Google" id="ProtNLM"/>
    </source>
</evidence>
<evidence type="ECO:0000313" key="1">
    <source>
        <dbReference type="EMBL" id="WEB41268.1"/>
    </source>
</evidence>
<protein>
    <recommendedName>
        <fullName evidence="3">Secreted protein</fullName>
    </recommendedName>
</protein>
<dbReference type="EMBL" id="CP095749">
    <property type="protein sequence ID" value="WEB41268.1"/>
    <property type="molecule type" value="Genomic_DNA"/>
</dbReference>